<sequence length="267" mass="31337">MPRMSIARYRNISNNIDCYTVDNSYSDFDRNSFTCVSCNVKIEFSREPKNSTLGPFFKNWKNISHLDSCKITSIVNNYLQRMGIEEKDIPESIANILSMIIPYAKRLNDVKRNYTEREMFIKLLSSKVTKRFLKSIKDLSPNEVNLFEILTEDNQLVRLKDLVLKQDEIIEKLNQTQMSFVCILEGKINDIQEVTGGSIRLNLTISKWYNRTKPFHLFIPKSYVNKNEKSIKKVLNKKFFCYAVAEKSGDFFKMDLYSIEHQLLFLD</sequence>
<accession>A0A1H6YP91</accession>
<name>A0A1H6YP91_9FLAO</name>
<protein>
    <submittedName>
        <fullName evidence="1">Uncharacterized protein</fullName>
    </submittedName>
</protein>
<evidence type="ECO:0000313" key="2">
    <source>
        <dbReference type="Proteomes" id="UP000183077"/>
    </source>
</evidence>
<dbReference type="Proteomes" id="UP000183077">
    <property type="component" value="Unassembled WGS sequence"/>
</dbReference>
<evidence type="ECO:0000313" key="1">
    <source>
        <dbReference type="EMBL" id="SEJ43101.1"/>
    </source>
</evidence>
<gene>
    <name evidence="1" type="ORF">SAMN04488018_1424</name>
</gene>
<dbReference type="AlphaFoldDB" id="A0A1H6YP91"/>
<proteinExistence type="predicted"/>
<dbReference type="EMBL" id="FNYS01000042">
    <property type="protein sequence ID" value="SEJ43101.1"/>
    <property type="molecule type" value="Genomic_DNA"/>
</dbReference>
<organism evidence="1 2">
    <name type="scientific">Myroides marinus</name>
    <dbReference type="NCBI Taxonomy" id="703342"/>
    <lineage>
        <taxon>Bacteria</taxon>
        <taxon>Pseudomonadati</taxon>
        <taxon>Bacteroidota</taxon>
        <taxon>Flavobacteriia</taxon>
        <taxon>Flavobacteriales</taxon>
        <taxon>Flavobacteriaceae</taxon>
        <taxon>Myroides</taxon>
    </lineage>
</organism>
<reference evidence="1 2" key="1">
    <citation type="submission" date="2016-10" db="EMBL/GenBank/DDBJ databases">
        <authorList>
            <person name="de Groot N.N."/>
        </authorList>
    </citation>
    <scope>NUCLEOTIDE SEQUENCE [LARGE SCALE GENOMIC DNA]</scope>
    <source>
        <strain evidence="1 2">DSM 23048</strain>
    </source>
</reference>